<proteinExistence type="predicted"/>
<dbReference type="AlphaFoldDB" id="A0A8X6M538"/>
<feature type="non-terminal residue" evidence="1">
    <location>
        <position position="1"/>
    </location>
</feature>
<protein>
    <submittedName>
        <fullName evidence="1">Uncharacterized protein</fullName>
    </submittedName>
</protein>
<evidence type="ECO:0000313" key="2">
    <source>
        <dbReference type="Proteomes" id="UP000887116"/>
    </source>
</evidence>
<evidence type="ECO:0000313" key="1">
    <source>
        <dbReference type="EMBL" id="GFR32367.1"/>
    </source>
</evidence>
<comment type="caution">
    <text evidence="1">The sequence shown here is derived from an EMBL/GenBank/DDBJ whole genome shotgun (WGS) entry which is preliminary data.</text>
</comment>
<dbReference type="Proteomes" id="UP000887116">
    <property type="component" value="Unassembled WGS sequence"/>
</dbReference>
<keyword evidence="2" id="KW-1185">Reference proteome</keyword>
<organism evidence="1 2">
    <name type="scientific">Trichonephila clavata</name>
    <name type="common">Joro spider</name>
    <name type="synonym">Nephila clavata</name>
    <dbReference type="NCBI Taxonomy" id="2740835"/>
    <lineage>
        <taxon>Eukaryota</taxon>
        <taxon>Metazoa</taxon>
        <taxon>Ecdysozoa</taxon>
        <taxon>Arthropoda</taxon>
        <taxon>Chelicerata</taxon>
        <taxon>Arachnida</taxon>
        <taxon>Araneae</taxon>
        <taxon>Araneomorphae</taxon>
        <taxon>Entelegynae</taxon>
        <taxon>Araneoidea</taxon>
        <taxon>Nephilidae</taxon>
        <taxon>Trichonephila</taxon>
    </lineage>
</organism>
<name>A0A8X6M538_TRICU</name>
<reference evidence="1" key="1">
    <citation type="submission" date="2020-07" db="EMBL/GenBank/DDBJ databases">
        <title>Multicomponent nature underlies the extraordinary mechanical properties of spider dragline silk.</title>
        <authorList>
            <person name="Kono N."/>
            <person name="Nakamura H."/>
            <person name="Mori M."/>
            <person name="Yoshida Y."/>
            <person name="Ohtoshi R."/>
            <person name="Malay A.D."/>
            <person name="Moran D.A.P."/>
            <person name="Tomita M."/>
            <person name="Numata K."/>
            <person name="Arakawa K."/>
        </authorList>
    </citation>
    <scope>NUCLEOTIDE SEQUENCE</scope>
</reference>
<sequence>FFQLKSILVEHGREDYPSTYKVWIEKYEFSLRIIPSRILFQVFNDRDNGSPAMKTVYEKSLEILKQSARKIMQGVSLSNVRRFALNGLKRMFQVNL</sequence>
<accession>A0A8X6M538</accession>
<dbReference type="EMBL" id="BMAO01019720">
    <property type="protein sequence ID" value="GFR32367.1"/>
    <property type="molecule type" value="Genomic_DNA"/>
</dbReference>
<gene>
    <name evidence="1" type="ORF">TNCT_340901</name>
</gene>